<organism evidence="3 4">
    <name type="scientific">Carboxylicivirga mesophila</name>
    <dbReference type="NCBI Taxonomy" id="1166478"/>
    <lineage>
        <taxon>Bacteria</taxon>
        <taxon>Pseudomonadati</taxon>
        <taxon>Bacteroidota</taxon>
        <taxon>Bacteroidia</taxon>
        <taxon>Marinilabiliales</taxon>
        <taxon>Marinilabiliaceae</taxon>
        <taxon>Carboxylicivirga</taxon>
    </lineage>
</organism>
<dbReference type="Gene3D" id="2.60.120.1250">
    <property type="entry name" value="Peptidase M60, enhancin-like domain 1"/>
    <property type="match status" value="1"/>
</dbReference>
<dbReference type="SMART" id="SM01276">
    <property type="entry name" value="M60-like"/>
    <property type="match status" value="1"/>
</dbReference>
<dbReference type="InterPro" id="IPR031161">
    <property type="entry name" value="Peptidase_M60_dom"/>
</dbReference>
<protein>
    <submittedName>
        <fullName evidence="3">M60 family metallopeptidase</fullName>
    </submittedName>
</protein>
<dbReference type="InterPro" id="IPR008979">
    <property type="entry name" value="Galactose-bd-like_sf"/>
</dbReference>
<dbReference type="InterPro" id="IPR024361">
    <property type="entry name" value="BACON"/>
</dbReference>
<dbReference type="SUPFAM" id="SSF49785">
    <property type="entry name" value="Galactose-binding domain-like"/>
    <property type="match status" value="1"/>
</dbReference>
<evidence type="ECO:0000259" key="2">
    <source>
        <dbReference type="PROSITE" id="PS51723"/>
    </source>
</evidence>
<dbReference type="PROSITE" id="PS51723">
    <property type="entry name" value="PEPTIDASE_M60"/>
    <property type="match status" value="1"/>
</dbReference>
<dbReference type="EMBL" id="JAGUCN010000001">
    <property type="protein sequence ID" value="MBS2209948.1"/>
    <property type="molecule type" value="Genomic_DNA"/>
</dbReference>
<gene>
    <name evidence="3" type="ORF">KEM09_00935</name>
</gene>
<keyword evidence="1" id="KW-0732">Signal</keyword>
<feature type="chain" id="PRO_5045167611" evidence="1">
    <location>
        <begin position="22"/>
        <end position="964"/>
    </location>
</feature>
<dbReference type="InterPro" id="IPR013783">
    <property type="entry name" value="Ig-like_fold"/>
</dbReference>
<dbReference type="CDD" id="cd14948">
    <property type="entry name" value="BACON"/>
    <property type="match status" value="1"/>
</dbReference>
<proteinExistence type="predicted"/>
<sequence>MFKIKILLLISILFLSFFYSACQKDSAAPPPILEIENADKTINLPSEETYKTISFKTNVVNWTASSDQTWCSVEVNNADNAWLGVTVLSNTTFDVRTANIKITAAGLTETIKVTQLGTKPVILIDSRDINLNLNSQQLELKIASNASPLISFSEPWIKQADNEGLKGVKTDLVDFAFLIEVEQLENDLPQRQAKVYFSDEDAGLTDSVMITQSLTGDKYKPEDATAFEKDLKLNIQGVTLIPADKYQSGEGINNTIDGQTSTIYHSPWGGMTPDTDITMVFNLEDVADNIVNYVVLHPRNSGPNGIIKTATIWVNTYDDETFKQMGTIEAPFSNQPVVVRFATPVIRPKDIKLVITDAYSGDEGKYYVSLAEFECYESKAMNSIEQDLRFFTDMTCSELNPGSTINDIANIQNPFLQNIAAYLLAGEYPAEFRVQNYEPLRELADLTAELKTSTYSQFENMTGMYFESGDEVVLFTGPLNGEKVSLRVTDFGQSGDDFSYPLAEGLNILTMKGKGNGYLSYYTTNYKSASPVKVHIASGKVNGYFDAAKHSEEYGMKLLDNAVSPILDVKGQRVHLAYSVNSLRNQCYGRLAELMVIYDSIVSSQHTIMGLEKYNRLPKNKMFGRVIWDGYMHADGWGAAFHDNTMGDVANPDNLRRTSWGVAHEFGHVNQVRPGMKWVGTTECTNNIYSAWIQYCYTPNSLRLEHENIGGDIGGRFNAFLNNGLVKGQEWGIQAGPDRQYGADENGDWGGDHFVKLVPMWQLQLYFHVAGEGNAWHRPYFWGEIFEKVRQTDEKGLSDGQLQINFMKNACDAVQFDLSDFFIKIGMLKVIDKSMNDYGVARKTITQSMVDEVITYATKYPKPETDYIYYISGNCIDAFKNKRQVSGTFNTGVSGSTTKTISHSNWQNVVVFETYTGNDLTNITMVGTGSSSNTSTKVPYPSGSTRIEAVGYDGTRVLVFGERE</sequence>
<dbReference type="Pfam" id="PF13402">
    <property type="entry name" value="Peptidase_M60"/>
    <property type="match status" value="1"/>
</dbReference>
<evidence type="ECO:0000313" key="4">
    <source>
        <dbReference type="Proteomes" id="UP000721861"/>
    </source>
</evidence>
<dbReference type="Gene3D" id="2.60.40.10">
    <property type="entry name" value="Immunoglobulins"/>
    <property type="match status" value="1"/>
</dbReference>
<dbReference type="Proteomes" id="UP000721861">
    <property type="component" value="Unassembled WGS sequence"/>
</dbReference>
<evidence type="ECO:0000313" key="3">
    <source>
        <dbReference type="EMBL" id="MBS2209948.1"/>
    </source>
</evidence>
<dbReference type="Gene3D" id="2.60.120.260">
    <property type="entry name" value="Galactose-binding domain-like"/>
    <property type="match status" value="1"/>
</dbReference>
<feature type="domain" description="Peptidase M60" evidence="2">
    <location>
        <begin position="457"/>
        <end position="768"/>
    </location>
</feature>
<reference evidence="3 4" key="1">
    <citation type="journal article" date="2014" name="Int. J. Syst. Evol. Microbiol.">
        <title>Carboxylicivirga gen. nov. in the family Marinilabiliaceae with two novel species, Carboxylicivirga mesophila sp. nov. and Carboxylicivirga taeanensis sp. nov., and reclassification of Cytophaga fermentans as Saccharicrinis fermentans gen. nov., comb. nov.</title>
        <authorList>
            <person name="Yang S.H."/>
            <person name="Seo H.S."/>
            <person name="Woo J.H."/>
            <person name="Oh H.M."/>
            <person name="Jang H."/>
            <person name="Lee J.H."/>
            <person name="Kim S.J."/>
            <person name="Kwon K.K."/>
        </authorList>
    </citation>
    <scope>NUCLEOTIDE SEQUENCE [LARGE SCALE GENOMIC DNA]</scope>
    <source>
        <strain evidence="3 4">JCM 18290</strain>
    </source>
</reference>
<name>A0ABS5K5Z8_9BACT</name>
<dbReference type="RefSeq" id="WP_212223927.1">
    <property type="nucleotide sequence ID" value="NZ_JAGUCN010000001.1"/>
</dbReference>
<accession>A0ABS5K5Z8</accession>
<evidence type="ECO:0000256" key="1">
    <source>
        <dbReference type="SAM" id="SignalP"/>
    </source>
</evidence>
<dbReference type="Gene3D" id="1.10.390.30">
    <property type="entry name" value="Peptidase M60, enhancin-like domain 3"/>
    <property type="match status" value="1"/>
</dbReference>
<dbReference type="Pfam" id="PF13004">
    <property type="entry name" value="BACON"/>
    <property type="match status" value="1"/>
</dbReference>
<comment type="caution">
    <text evidence="3">The sequence shown here is derived from an EMBL/GenBank/DDBJ whole genome shotgun (WGS) entry which is preliminary data.</text>
</comment>
<keyword evidence="4" id="KW-1185">Reference proteome</keyword>
<feature type="signal peptide" evidence="1">
    <location>
        <begin position="1"/>
        <end position="21"/>
    </location>
</feature>
<dbReference type="InterPro" id="IPR042279">
    <property type="entry name" value="Pep_M60_3"/>
</dbReference>
<dbReference type="Gene3D" id="3.40.390.80">
    <property type="entry name" value="Peptidase M60, enhancin-like domain 2"/>
    <property type="match status" value="1"/>
</dbReference>